<feature type="transmembrane region" description="Helical" evidence="3">
    <location>
        <begin position="1317"/>
        <end position="1338"/>
    </location>
</feature>
<evidence type="ECO:0000313" key="5">
    <source>
        <dbReference type="Proteomes" id="UP000604046"/>
    </source>
</evidence>
<evidence type="ECO:0000256" key="1">
    <source>
        <dbReference type="ARBA" id="ARBA00022737"/>
    </source>
</evidence>
<dbReference type="Gene3D" id="1.25.40.20">
    <property type="entry name" value="Ankyrin repeat-containing domain"/>
    <property type="match status" value="1"/>
</dbReference>
<accession>A0A812SI94</accession>
<dbReference type="SUPFAM" id="SSF48403">
    <property type="entry name" value="Ankyrin repeat"/>
    <property type="match status" value="1"/>
</dbReference>
<dbReference type="PANTHER" id="PTHR47447">
    <property type="entry name" value="OS03G0856100 PROTEIN"/>
    <property type="match status" value="1"/>
</dbReference>
<name>A0A812SI94_9DINO</name>
<dbReference type="EMBL" id="CAJNDS010002438">
    <property type="protein sequence ID" value="CAE7475199.1"/>
    <property type="molecule type" value="Genomic_DNA"/>
</dbReference>
<feature type="region of interest" description="Disordered" evidence="2">
    <location>
        <begin position="1755"/>
        <end position="1779"/>
    </location>
</feature>
<gene>
    <name evidence="4" type="ORF">SNAT2548_LOCUS26698</name>
</gene>
<feature type="transmembrane region" description="Helical" evidence="3">
    <location>
        <begin position="1699"/>
        <end position="1720"/>
    </location>
</feature>
<dbReference type="InterPro" id="IPR011990">
    <property type="entry name" value="TPR-like_helical_dom_sf"/>
</dbReference>
<keyword evidence="3" id="KW-0472">Membrane</keyword>
<keyword evidence="5" id="KW-1185">Reference proteome</keyword>
<evidence type="ECO:0008006" key="6">
    <source>
        <dbReference type="Google" id="ProtNLM"/>
    </source>
</evidence>
<reference evidence="4" key="1">
    <citation type="submission" date="2021-02" db="EMBL/GenBank/DDBJ databases">
        <authorList>
            <person name="Dougan E. K."/>
            <person name="Rhodes N."/>
            <person name="Thang M."/>
            <person name="Chan C."/>
        </authorList>
    </citation>
    <scope>NUCLEOTIDE SEQUENCE</scope>
</reference>
<evidence type="ECO:0000313" key="4">
    <source>
        <dbReference type="EMBL" id="CAE7475199.1"/>
    </source>
</evidence>
<evidence type="ECO:0000256" key="3">
    <source>
        <dbReference type="SAM" id="Phobius"/>
    </source>
</evidence>
<proteinExistence type="predicted"/>
<dbReference type="OrthoDB" id="431158at2759"/>
<dbReference type="Proteomes" id="UP000604046">
    <property type="component" value="Unassembled WGS sequence"/>
</dbReference>
<sequence length="1779" mass="194801">MNLPADVALGRLDKFTLNAAIRQCARTERWHCASILGELMQTERVEVDIIALTQIVASCSRTSEWQRAMDVMVGGKQGKLQPDATAYNAMLLGHRKASDWPAALWTACVRGRFGESKDARVTWTEGLTACCGCRMWKQALDILKRLHPVLRVDVVMRSTMLSAMPGQWQRGLQVAGNMGTELLQVDVIACNALLSTAHGTQEVQWKTIAEQLTKLQNMGLRLTPVTVKVATSGLAESGRWRLAIHALARMRMDSLENDLAVYGTAVHACVTRWGDSFQLLKNLGMSCIETSTVVIGAIIAACGTDQRWAQSSQLLAELRTNALRVSPVAQNAALSSCGQAHSWKAALVLMETGGCGLETDIISFGAILQACGDWGLATQHLEVSRQRALQTDIITLNAALGCPERTMRWNGALASLQQFAQAMLQVDAASDNIIISALGKAGSWNLAAETASRFLQRRPADVVSLGATVSACERASCWQKALLVLTSFAAHSLQQNAVACSAAIGACEKAQLQLAKRRKRQLHAASWKRGFPQAAVSRFKPEFWTPASVHANAQHVEGQGCQQADAVPMLCFFLKGVTATRPTAEWTDLTQPARHTAPLRHATAMCVPAEWAEKFWIGCPFYQGRSHDCRIAWMEAHGDRTKREAADLCRLVHNTLAATWLAVLDALCYFFFQAGKAPLKVLLAVPRGPWRGGGGAATYPGALPPWLVRLKRRWHRLQVARCKDFGPGTGLLAAARIVRNPSAWILAVDDDHHYHPELSTNLLRFAAGTPGSAVGAHGWLALSGQDAGYAAQAAGPALARNLRSGDVPAGPILCHFLGLLVQRAMLNGLRPPERGSACSDHNDIWLSAHLARHRIRRAMVSDPLGASDLSTHRKQGLSLSRRRRRRPEHRCLSEFASKYGDEIWRPSPRVVLYTLQTPLDIGLDAEGGPLLHAIYSCEPQSGAWDRDGGNGARFLSCSDTSSEEELLSHVLLREREASTILVLPPWLPPAQRSREAADAIKSLLGCLAALPVSEAFCETTRWRAVTVAALACFNSQDEGLQRIYGCAHANSWEQNRTGWPAREICRLLVERKAEVSSLNRKGQSALHLAGRAGFHEVLNWLSARAGKQIVELRDHHGNTARMYGQQALAAASLAPSAGPALQADLADKPALKATATQAATAAMPRMPAALPSTSSLVGQEAAATQATMPGAQEFNLFQEPEEFSIATGVNTTPRARCPDDDIGAILSLQAAREAKVSSMTSGHPDGGPCGGLNDDAGVHVGLSDDDSSGEEAKIRRTEEMMTEVLATMRIDEFWSHSWHGNRQIKIMTALFLSNGRIAPLVATALALMANVLFIAGILPWLQYTLASCWGRSVGFVVFCACLLCWQPRKTIFMDVLCINQYDAKQKGMALFSMPAFLKASESLLVLWDPSYTRRLWCCFEIAAFLHSRDSGQKARVTVRPTLLGPVFISLPIGLTFVVLSMGFAPVTSDRKNHNHAVMWPMMALFTSVGFYWSVAKLREFFRSVDSLHHELQQFRCNDCLCHCCSAGHRSPGGFRMACDRRVLLSCITLWFGSVENFESLVRSEVLSCLTEQLTSHVLTYKQFAVMALPVLWHYLDTASEPLEYILHPRPHKVWVLYELLLSSQEVIRGIGWAFCSLPILFFVTSKLTCWLRNRAGRSERMKMCSDILINCSILLIVIAIFMALLALEQVCFNLDSDRYRTLLALTVYFALQFLFGLLLFKCIPVKMGLQPVETSLPIPTAPGIAHAICSPDAVTSDVDASSPPRPPALSARRGNMLSL</sequence>
<feature type="transmembrane region" description="Helical" evidence="3">
    <location>
        <begin position="1667"/>
        <end position="1687"/>
    </location>
</feature>
<dbReference type="InterPro" id="IPR036770">
    <property type="entry name" value="Ankyrin_rpt-contain_sf"/>
</dbReference>
<feature type="transmembrane region" description="Helical" evidence="3">
    <location>
        <begin position="1442"/>
        <end position="1464"/>
    </location>
</feature>
<protein>
    <recommendedName>
        <fullName evidence="6">Pentatricopeptide repeat-containing protein, chloroplastic</fullName>
    </recommendedName>
</protein>
<keyword evidence="3" id="KW-0812">Transmembrane</keyword>
<evidence type="ECO:0000256" key="2">
    <source>
        <dbReference type="SAM" id="MobiDB-lite"/>
    </source>
</evidence>
<keyword evidence="1" id="KW-0677">Repeat</keyword>
<organism evidence="4 5">
    <name type="scientific">Symbiodinium natans</name>
    <dbReference type="NCBI Taxonomy" id="878477"/>
    <lineage>
        <taxon>Eukaryota</taxon>
        <taxon>Sar</taxon>
        <taxon>Alveolata</taxon>
        <taxon>Dinophyceae</taxon>
        <taxon>Suessiales</taxon>
        <taxon>Symbiodiniaceae</taxon>
        <taxon>Symbiodinium</taxon>
    </lineage>
</organism>
<feature type="transmembrane region" description="Helical" evidence="3">
    <location>
        <begin position="1476"/>
        <end position="1494"/>
    </location>
</feature>
<dbReference type="Gene3D" id="1.25.40.10">
    <property type="entry name" value="Tetratricopeptide repeat domain"/>
    <property type="match status" value="3"/>
</dbReference>
<dbReference type="PANTHER" id="PTHR47447:SF17">
    <property type="entry name" value="OS12G0638900 PROTEIN"/>
    <property type="match status" value="1"/>
</dbReference>
<keyword evidence="3" id="KW-1133">Transmembrane helix</keyword>
<comment type="caution">
    <text evidence="4">The sequence shown here is derived from an EMBL/GenBank/DDBJ whole genome shotgun (WGS) entry which is preliminary data.</text>
</comment>